<dbReference type="VEuPathDB" id="TrichDB:TVAGG3_0523810"/>
<dbReference type="SMR" id="A2F2S2"/>
<protein>
    <recommendedName>
        <fullName evidence="4">Right handed beta helix domain-containing protein</fullName>
    </recommendedName>
</protein>
<dbReference type="VEuPathDB" id="TrichDB:TVAG_231220"/>
<keyword evidence="1" id="KW-1133">Transmembrane helix</keyword>
<name>A2F2S2_TRIV3</name>
<reference evidence="2" key="2">
    <citation type="journal article" date="2007" name="Science">
        <title>Draft genome sequence of the sexually transmitted pathogen Trichomonas vaginalis.</title>
        <authorList>
            <person name="Carlton J.M."/>
            <person name="Hirt R.P."/>
            <person name="Silva J.C."/>
            <person name="Delcher A.L."/>
            <person name="Schatz M."/>
            <person name="Zhao Q."/>
            <person name="Wortman J.R."/>
            <person name="Bidwell S.L."/>
            <person name="Alsmark U.C.M."/>
            <person name="Besteiro S."/>
            <person name="Sicheritz-Ponten T."/>
            <person name="Noel C.J."/>
            <person name="Dacks J.B."/>
            <person name="Foster P.G."/>
            <person name="Simillion C."/>
            <person name="Van de Peer Y."/>
            <person name="Miranda-Saavedra D."/>
            <person name="Barton G.J."/>
            <person name="Westrop G.D."/>
            <person name="Mueller S."/>
            <person name="Dessi D."/>
            <person name="Fiori P.L."/>
            <person name="Ren Q."/>
            <person name="Paulsen I."/>
            <person name="Zhang H."/>
            <person name="Bastida-Corcuera F.D."/>
            <person name="Simoes-Barbosa A."/>
            <person name="Brown M.T."/>
            <person name="Hayes R.D."/>
            <person name="Mukherjee M."/>
            <person name="Okumura C.Y."/>
            <person name="Schneider R."/>
            <person name="Smith A.J."/>
            <person name="Vanacova S."/>
            <person name="Villalvazo M."/>
            <person name="Haas B.J."/>
            <person name="Pertea M."/>
            <person name="Feldblyum T.V."/>
            <person name="Utterback T.R."/>
            <person name="Shu C.L."/>
            <person name="Osoegawa K."/>
            <person name="de Jong P.J."/>
            <person name="Hrdy I."/>
            <person name="Horvathova L."/>
            <person name="Zubacova Z."/>
            <person name="Dolezal P."/>
            <person name="Malik S.B."/>
            <person name="Logsdon J.M. Jr."/>
            <person name="Henze K."/>
            <person name="Gupta A."/>
            <person name="Wang C.C."/>
            <person name="Dunne R.L."/>
            <person name="Upcroft J.A."/>
            <person name="Upcroft P."/>
            <person name="White O."/>
            <person name="Salzberg S.L."/>
            <person name="Tang P."/>
            <person name="Chiu C.-H."/>
            <person name="Lee Y.-S."/>
            <person name="Embley T.M."/>
            <person name="Coombs G.H."/>
            <person name="Mottram J.C."/>
            <person name="Tachezy J."/>
            <person name="Fraser-Liggett C.M."/>
            <person name="Johnson P.J."/>
        </authorList>
    </citation>
    <scope>NUCLEOTIDE SEQUENCE [LARGE SCALE GENOMIC DNA]</scope>
    <source>
        <strain evidence="2">G3</strain>
    </source>
</reference>
<dbReference type="EMBL" id="DS113589">
    <property type="protein sequence ID" value="EAY00782.1"/>
    <property type="molecule type" value="Genomic_DNA"/>
</dbReference>
<dbReference type="RefSeq" id="XP_001313711.1">
    <property type="nucleotide sequence ID" value="XM_001313710.1"/>
</dbReference>
<feature type="transmembrane region" description="Helical" evidence="1">
    <location>
        <begin position="361"/>
        <end position="383"/>
    </location>
</feature>
<proteinExistence type="predicted"/>
<gene>
    <name evidence="2" type="ORF">TVAG_231220</name>
</gene>
<reference evidence="2" key="1">
    <citation type="submission" date="2006-10" db="EMBL/GenBank/DDBJ databases">
        <authorList>
            <person name="Amadeo P."/>
            <person name="Zhao Q."/>
            <person name="Wortman J."/>
            <person name="Fraser-Liggett C."/>
            <person name="Carlton J."/>
        </authorList>
    </citation>
    <scope>NUCLEOTIDE SEQUENCE</scope>
    <source>
        <strain evidence="2">G3</strain>
    </source>
</reference>
<dbReference type="AlphaFoldDB" id="A2F2S2"/>
<organism evidence="2 3">
    <name type="scientific">Trichomonas vaginalis (strain ATCC PRA-98 / G3)</name>
    <dbReference type="NCBI Taxonomy" id="412133"/>
    <lineage>
        <taxon>Eukaryota</taxon>
        <taxon>Metamonada</taxon>
        <taxon>Parabasalia</taxon>
        <taxon>Trichomonadida</taxon>
        <taxon>Trichomonadidae</taxon>
        <taxon>Trichomonas</taxon>
    </lineage>
</organism>
<accession>A2F2S2</accession>
<dbReference type="InParanoid" id="A2F2S2"/>
<dbReference type="Proteomes" id="UP000001542">
    <property type="component" value="Unassembled WGS sequence"/>
</dbReference>
<evidence type="ECO:0000313" key="3">
    <source>
        <dbReference type="Proteomes" id="UP000001542"/>
    </source>
</evidence>
<evidence type="ECO:0000313" key="2">
    <source>
        <dbReference type="EMBL" id="EAY00782.1"/>
    </source>
</evidence>
<keyword evidence="1" id="KW-0812">Transmembrane</keyword>
<evidence type="ECO:0000256" key="1">
    <source>
        <dbReference type="SAM" id="Phobius"/>
    </source>
</evidence>
<evidence type="ECO:0008006" key="4">
    <source>
        <dbReference type="Google" id="ProtNLM"/>
    </source>
</evidence>
<sequence>MLSLSHTSLKSSFSSILTRSKFSTSPFFYSINQKPNAEFRNCYFAKYLSSAIKIDKDAFMIGKVYEYTRQDLKDEPVRVYNSIFREFDIRDKAGAAINVKYRLRIFNALFSKVKGKLAPAFACSDELECVYTTFQNCEAFEECGVFLASNTNDIPIKLELSTFTIVVAPQYGIAKIISDGNLIIKNTNMTKAGSSNTGLCDVTTSKAQVYYSSFVRCSTSGPNGGFVFNKQNFAVQFQYTNFYAISQSAQGKLAGNSIFLSNVAESTIENCAFIRNAGLPSIAADATISLKIIKSCFTGRENNEIKSKDSDISKSGCTFGSGELNNLADSNRDLGYIENRPFTNYQIEKGNANKGSFFVEIMKILIVSIAFGIIVVNFIYFLIHRFGPKKPRALE</sequence>
<keyword evidence="1" id="KW-0472">Membrane</keyword>
<dbReference type="KEGG" id="tva:4758605"/>
<keyword evidence="3" id="KW-1185">Reference proteome</keyword>